<dbReference type="SUPFAM" id="SSF47954">
    <property type="entry name" value="Cyclin-like"/>
    <property type="match status" value="1"/>
</dbReference>
<dbReference type="AlphaFoldDB" id="A0A0L0W527"/>
<comment type="caution">
    <text evidence="2">The sequence shown here is derived from an EMBL/GenBank/DDBJ whole genome shotgun (WGS) entry which is preliminary data.</text>
</comment>
<dbReference type="STRING" id="1165861.A0A0L0W527"/>
<dbReference type="EMBL" id="AJIL01000003">
    <property type="protein sequence ID" value="KNF06385.1"/>
    <property type="molecule type" value="Genomic_DNA"/>
</dbReference>
<evidence type="ECO:0000259" key="1">
    <source>
        <dbReference type="Pfam" id="PF02984"/>
    </source>
</evidence>
<name>A0A0L0W527_9BASI</name>
<proteinExistence type="predicted"/>
<dbReference type="InterPro" id="IPR036915">
    <property type="entry name" value="Cyclin-like_sf"/>
</dbReference>
<protein>
    <recommendedName>
        <fullName evidence="1">Cyclin C-terminal domain-containing protein</fullName>
    </recommendedName>
</protein>
<accession>A0A0L0W527</accession>
<feature type="domain" description="Cyclin C-terminal" evidence="1">
    <location>
        <begin position="1"/>
        <end position="70"/>
    </location>
</feature>
<dbReference type="Pfam" id="PF02984">
    <property type="entry name" value="Cyclin_C"/>
    <property type="match status" value="1"/>
</dbReference>
<sequence length="87" mass="10007">MIAAIGMYTARRMLGADWSDAFVFYSGYTEAQLITPMTFLIEFLSTDGFEDRFVYKKYANRKFLKASIFARNQALKRVREESGSPEA</sequence>
<evidence type="ECO:0000313" key="2">
    <source>
        <dbReference type="EMBL" id="KNF06385.1"/>
    </source>
</evidence>
<organism evidence="2 3">
    <name type="scientific">Puccinia striiformis f. sp. tritici PST-78</name>
    <dbReference type="NCBI Taxonomy" id="1165861"/>
    <lineage>
        <taxon>Eukaryota</taxon>
        <taxon>Fungi</taxon>
        <taxon>Dikarya</taxon>
        <taxon>Basidiomycota</taxon>
        <taxon>Pucciniomycotina</taxon>
        <taxon>Pucciniomycetes</taxon>
        <taxon>Pucciniales</taxon>
        <taxon>Pucciniaceae</taxon>
        <taxon>Puccinia</taxon>
    </lineage>
</organism>
<dbReference type="InterPro" id="IPR004367">
    <property type="entry name" value="Cyclin_C-dom"/>
</dbReference>
<reference evidence="3" key="1">
    <citation type="submission" date="2014-03" db="EMBL/GenBank/DDBJ databases">
        <title>The Genome Sequence of Puccinia striiformis f. sp. tritici PST-78.</title>
        <authorList>
            <consortium name="The Broad Institute Genome Sequencing Platform"/>
            <person name="Cuomo C."/>
            <person name="Hulbert S."/>
            <person name="Chen X."/>
            <person name="Walker B."/>
            <person name="Young S.K."/>
            <person name="Zeng Q."/>
            <person name="Gargeya S."/>
            <person name="Fitzgerald M."/>
            <person name="Haas B."/>
            <person name="Abouelleil A."/>
            <person name="Alvarado L."/>
            <person name="Arachchi H.M."/>
            <person name="Berlin A.M."/>
            <person name="Chapman S.B."/>
            <person name="Goldberg J."/>
            <person name="Griggs A."/>
            <person name="Gujja S."/>
            <person name="Hansen M."/>
            <person name="Howarth C."/>
            <person name="Imamovic A."/>
            <person name="Larimer J."/>
            <person name="McCowan C."/>
            <person name="Montmayeur A."/>
            <person name="Murphy C."/>
            <person name="Neiman D."/>
            <person name="Pearson M."/>
            <person name="Priest M."/>
            <person name="Roberts A."/>
            <person name="Saif S."/>
            <person name="Shea T."/>
            <person name="Sisk P."/>
            <person name="Sykes S."/>
            <person name="Wortman J."/>
            <person name="Nusbaum C."/>
            <person name="Birren B."/>
        </authorList>
    </citation>
    <scope>NUCLEOTIDE SEQUENCE [LARGE SCALE GENOMIC DNA]</scope>
    <source>
        <strain evidence="3">race PST-78</strain>
    </source>
</reference>
<dbReference type="Gene3D" id="1.10.472.10">
    <property type="entry name" value="Cyclin-like"/>
    <property type="match status" value="1"/>
</dbReference>
<evidence type="ECO:0000313" key="3">
    <source>
        <dbReference type="Proteomes" id="UP000054564"/>
    </source>
</evidence>
<keyword evidence="3" id="KW-1185">Reference proteome</keyword>
<dbReference type="Proteomes" id="UP000054564">
    <property type="component" value="Unassembled WGS sequence"/>
</dbReference>
<gene>
    <name evidence="2" type="ORF">PSTG_00267</name>
</gene>